<gene>
    <name evidence="2" type="ORF">GUITHDRAFT_137802</name>
</gene>
<dbReference type="RefSeq" id="XP_005834199.1">
    <property type="nucleotide sequence ID" value="XM_005834142.1"/>
</dbReference>
<dbReference type="AlphaFoldDB" id="L1JGF2"/>
<feature type="region of interest" description="Disordered" evidence="1">
    <location>
        <begin position="363"/>
        <end position="384"/>
    </location>
</feature>
<reference evidence="4" key="2">
    <citation type="submission" date="2012-11" db="EMBL/GenBank/DDBJ databases">
        <authorList>
            <person name="Kuo A."/>
            <person name="Curtis B.A."/>
            <person name="Tanifuji G."/>
            <person name="Burki F."/>
            <person name="Gruber A."/>
            <person name="Irimia M."/>
            <person name="Maruyama S."/>
            <person name="Arias M.C."/>
            <person name="Ball S.G."/>
            <person name="Gile G.H."/>
            <person name="Hirakawa Y."/>
            <person name="Hopkins J.F."/>
            <person name="Rensing S.A."/>
            <person name="Schmutz J."/>
            <person name="Symeonidi A."/>
            <person name="Elias M."/>
            <person name="Eveleigh R.J."/>
            <person name="Herman E.K."/>
            <person name="Klute M.J."/>
            <person name="Nakayama T."/>
            <person name="Obornik M."/>
            <person name="Reyes-Prieto A."/>
            <person name="Armbrust E.V."/>
            <person name="Aves S.J."/>
            <person name="Beiko R.G."/>
            <person name="Coutinho P."/>
            <person name="Dacks J.B."/>
            <person name="Durnford D.G."/>
            <person name="Fast N.M."/>
            <person name="Green B.R."/>
            <person name="Grisdale C."/>
            <person name="Hempe F."/>
            <person name="Henrissat B."/>
            <person name="Hoppner M.P."/>
            <person name="Ishida K.-I."/>
            <person name="Kim E."/>
            <person name="Koreny L."/>
            <person name="Kroth P.G."/>
            <person name="Liu Y."/>
            <person name="Malik S.-B."/>
            <person name="Maier U.G."/>
            <person name="McRose D."/>
            <person name="Mock T."/>
            <person name="Neilson J.A."/>
            <person name="Onodera N.T."/>
            <person name="Poole A.M."/>
            <person name="Pritham E.J."/>
            <person name="Richards T.A."/>
            <person name="Rocap G."/>
            <person name="Roy S.W."/>
            <person name="Sarai C."/>
            <person name="Schaack S."/>
            <person name="Shirato S."/>
            <person name="Slamovits C.H."/>
            <person name="Spencer D.F."/>
            <person name="Suzuki S."/>
            <person name="Worden A.Z."/>
            <person name="Zauner S."/>
            <person name="Barry K."/>
            <person name="Bell C."/>
            <person name="Bharti A.K."/>
            <person name="Crow J.A."/>
            <person name="Grimwood J."/>
            <person name="Kramer R."/>
            <person name="Lindquist E."/>
            <person name="Lucas S."/>
            <person name="Salamov A."/>
            <person name="McFadden G.I."/>
            <person name="Lane C.E."/>
            <person name="Keeling P.J."/>
            <person name="Gray M.W."/>
            <person name="Grigoriev I.V."/>
            <person name="Archibald J.M."/>
        </authorList>
    </citation>
    <scope>NUCLEOTIDE SEQUENCE</scope>
    <source>
        <strain evidence="4">CCMP2712</strain>
    </source>
</reference>
<dbReference type="EnsemblProtists" id="EKX47219">
    <property type="protein sequence ID" value="EKX47219"/>
    <property type="gene ID" value="GUITHDRAFT_137802"/>
</dbReference>
<dbReference type="Proteomes" id="UP000011087">
    <property type="component" value="Unassembled WGS sequence"/>
</dbReference>
<protein>
    <submittedName>
        <fullName evidence="2 3">Uncharacterized protein</fullName>
    </submittedName>
</protein>
<reference evidence="2 4" key="1">
    <citation type="journal article" date="2012" name="Nature">
        <title>Algal genomes reveal evolutionary mosaicism and the fate of nucleomorphs.</title>
        <authorList>
            <consortium name="DOE Joint Genome Institute"/>
            <person name="Curtis B.A."/>
            <person name="Tanifuji G."/>
            <person name="Burki F."/>
            <person name="Gruber A."/>
            <person name="Irimia M."/>
            <person name="Maruyama S."/>
            <person name="Arias M.C."/>
            <person name="Ball S.G."/>
            <person name="Gile G.H."/>
            <person name="Hirakawa Y."/>
            <person name="Hopkins J.F."/>
            <person name="Kuo A."/>
            <person name="Rensing S.A."/>
            <person name="Schmutz J."/>
            <person name="Symeonidi A."/>
            <person name="Elias M."/>
            <person name="Eveleigh R.J."/>
            <person name="Herman E.K."/>
            <person name="Klute M.J."/>
            <person name="Nakayama T."/>
            <person name="Obornik M."/>
            <person name="Reyes-Prieto A."/>
            <person name="Armbrust E.V."/>
            <person name="Aves S.J."/>
            <person name="Beiko R.G."/>
            <person name="Coutinho P."/>
            <person name="Dacks J.B."/>
            <person name="Durnford D.G."/>
            <person name="Fast N.M."/>
            <person name="Green B.R."/>
            <person name="Grisdale C.J."/>
            <person name="Hempel F."/>
            <person name="Henrissat B."/>
            <person name="Hoppner M.P."/>
            <person name="Ishida K."/>
            <person name="Kim E."/>
            <person name="Koreny L."/>
            <person name="Kroth P.G."/>
            <person name="Liu Y."/>
            <person name="Malik S.B."/>
            <person name="Maier U.G."/>
            <person name="McRose D."/>
            <person name="Mock T."/>
            <person name="Neilson J.A."/>
            <person name="Onodera N.T."/>
            <person name="Poole A.M."/>
            <person name="Pritham E.J."/>
            <person name="Richards T.A."/>
            <person name="Rocap G."/>
            <person name="Roy S.W."/>
            <person name="Sarai C."/>
            <person name="Schaack S."/>
            <person name="Shirato S."/>
            <person name="Slamovits C.H."/>
            <person name="Spencer D.F."/>
            <person name="Suzuki S."/>
            <person name="Worden A.Z."/>
            <person name="Zauner S."/>
            <person name="Barry K."/>
            <person name="Bell C."/>
            <person name="Bharti A.K."/>
            <person name="Crow J.A."/>
            <person name="Grimwood J."/>
            <person name="Kramer R."/>
            <person name="Lindquist E."/>
            <person name="Lucas S."/>
            <person name="Salamov A."/>
            <person name="McFadden G.I."/>
            <person name="Lane C.E."/>
            <person name="Keeling P.J."/>
            <person name="Gray M.W."/>
            <person name="Grigoriev I.V."/>
            <person name="Archibald J.M."/>
        </authorList>
    </citation>
    <scope>NUCLEOTIDE SEQUENCE</scope>
    <source>
        <strain evidence="2 4">CCMP2712</strain>
    </source>
</reference>
<feature type="region of interest" description="Disordered" evidence="1">
    <location>
        <begin position="834"/>
        <end position="913"/>
    </location>
</feature>
<proteinExistence type="predicted"/>
<name>L1JGF2_GUITC</name>
<evidence type="ECO:0000256" key="1">
    <source>
        <dbReference type="SAM" id="MobiDB-lite"/>
    </source>
</evidence>
<feature type="region of interest" description="Disordered" evidence="1">
    <location>
        <begin position="301"/>
        <end position="329"/>
    </location>
</feature>
<evidence type="ECO:0000313" key="3">
    <source>
        <dbReference type="EnsemblProtists" id="EKX47219"/>
    </source>
</evidence>
<dbReference type="PaxDb" id="55529-EKX47219"/>
<dbReference type="KEGG" id="gtt:GUITHDRAFT_137802"/>
<feature type="compositionally biased region" description="Pro residues" evidence="1">
    <location>
        <begin position="900"/>
        <end position="913"/>
    </location>
</feature>
<feature type="compositionally biased region" description="Basic and acidic residues" evidence="1">
    <location>
        <begin position="364"/>
        <end position="380"/>
    </location>
</feature>
<sequence>MANLVARVLEKRIAHIFTNFQPGKNATSSLLKGEGTAKDLEFNKTFINSYLPLNYTAVSATCKKMQWYVSVMSLGKSGKDPIVVVVTGISIVIQQLPAHQVRTAWKDKKKKRSKGKEQMRVKRNAIIQGIKVQASDLSVKIQFLSDAGGASSIPPAPSFVQLEMGSVRVTSTNSQWQEVNDINKVYVINGVTNEALSFKKVEITGCATRFWHPLSQRGQGGGEARKLFEGLSIHCKFSTKRRCQDWKLQSFKVDLEIPQVSSSLSRRDVMMLKAIAGALKTVSKGKTDDLHARTFSSNSLSDMVDEAAEDEAEDEAVESQESMDAESLDSLLESQARWSDSDAKWCPYIDNSIELLVREVQLSTHKEEEGRGRGKGGRKEEEEEEEEFLALLTGMHIRFWPAQKSKTSMPSRTDNLLELVVRLFTLKQSNAEEDKLPPHLSLVKPSTDQEGEAAADSFQDLFRTFLTEDVSQRLSKHDLLLSSPLGEKKKKKDKVGMNFQLETRSLSVLLPVYRQEQEDGEVRLRVTELRLDISELSASFLPSSKQECLTAGGLQEIRASSFPWAPGDSREVSSLQALQSTVDATRIEMASVSLSCAEEEEAYARELLSIQEGRIILLRNRRWNVDSELRPDERRVHVEVRRSAQAELRSEDLLLVLSLWDNFRNNPVARAMREEEEEVKQMLQALQAAHLGATSYNNSRKGMQLLQEPKKRKVALLSARVNGLALAVLCSSGEEFRVSSGFVDAIVESASSSSSSSSSSSHLKLLCENFYVFLGTGGLRPWRTGGSVLCRLERRRMRKKEDKALLAVLHVDGVRLEVDRKAIKSFRKMAKSVKEELGRRAGSAQLKTKGSGGSKKDKKGESGLSSSSSSKGGKEGKMMRGVHFLLRFSQSSLARALARPSPPPPPPPPPPPF</sequence>
<dbReference type="EMBL" id="JH992991">
    <property type="protein sequence ID" value="EKX47219.1"/>
    <property type="molecule type" value="Genomic_DNA"/>
</dbReference>
<feature type="compositionally biased region" description="Acidic residues" evidence="1">
    <location>
        <begin position="303"/>
        <end position="327"/>
    </location>
</feature>
<dbReference type="HOGENOM" id="CLU_318698_0_0_1"/>
<evidence type="ECO:0000313" key="4">
    <source>
        <dbReference type="Proteomes" id="UP000011087"/>
    </source>
</evidence>
<feature type="compositionally biased region" description="Low complexity" evidence="1">
    <location>
        <begin position="862"/>
        <end position="871"/>
    </location>
</feature>
<organism evidence="2">
    <name type="scientific">Guillardia theta (strain CCMP2712)</name>
    <name type="common">Cryptophyte</name>
    <dbReference type="NCBI Taxonomy" id="905079"/>
    <lineage>
        <taxon>Eukaryota</taxon>
        <taxon>Cryptophyceae</taxon>
        <taxon>Pyrenomonadales</taxon>
        <taxon>Geminigeraceae</taxon>
        <taxon>Guillardia</taxon>
    </lineage>
</organism>
<accession>L1JGF2</accession>
<dbReference type="GeneID" id="17303893"/>
<reference evidence="3" key="3">
    <citation type="submission" date="2015-06" db="UniProtKB">
        <authorList>
            <consortium name="EnsemblProtists"/>
        </authorList>
    </citation>
    <scope>IDENTIFICATION</scope>
</reference>
<evidence type="ECO:0000313" key="2">
    <source>
        <dbReference type="EMBL" id="EKX47219.1"/>
    </source>
</evidence>
<keyword evidence="4" id="KW-1185">Reference proteome</keyword>